<keyword evidence="1" id="KW-0472">Membrane</keyword>
<sequence>MKTIMYFTELTSLINLGPISASTLKLFLFCFLNVHTIISIIFCTNSRKKDRELIIENKMKKNNLWFLN</sequence>
<dbReference type="EMBL" id="REGN01003547">
    <property type="protein sequence ID" value="RNA22056.1"/>
    <property type="molecule type" value="Genomic_DNA"/>
</dbReference>
<gene>
    <name evidence="2" type="ORF">BpHYR1_032986</name>
</gene>
<name>A0A3M7RET6_BRAPC</name>
<evidence type="ECO:0000313" key="2">
    <source>
        <dbReference type="EMBL" id="RNA22056.1"/>
    </source>
</evidence>
<dbReference type="AlphaFoldDB" id="A0A3M7RET6"/>
<reference evidence="2 3" key="1">
    <citation type="journal article" date="2018" name="Sci. Rep.">
        <title>Genomic signatures of local adaptation to the degree of environmental predictability in rotifers.</title>
        <authorList>
            <person name="Franch-Gras L."/>
            <person name="Hahn C."/>
            <person name="Garcia-Roger E.M."/>
            <person name="Carmona M.J."/>
            <person name="Serra M."/>
            <person name="Gomez A."/>
        </authorList>
    </citation>
    <scope>NUCLEOTIDE SEQUENCE [LARGE SCALE GENOMIC DNA]</scope>
    <source>
        <strain evidence="2">HYR1</strain>
    </source>
</reference>
<keyword evidence="1" id="KW-0812">Transmembrane</keyword>
<feature type="transmembrane region" description="Helical" evidence="1">
    <location>
        <begin position="26"/>
        <end position="44"/>
    </location>
</feature>
<evidence type="ECO:0000256" key="1">
    <source>
        <dbReference type="SAM" id="Phobius"/>
    </source>
</evidence>
<accession>A0A3M7RET6</accession>
<protein>
    <submittedName>
        <fullName evidence="2">Uncharacterized protein</fullName>
    </submittedName>
</protein>
<organism evidence="2 3">
    <name type="scientific">Brachionus plicatilis</name>
    <name type="common">Marine rotifer</name>
    <name type="synonym">Brachionus muelleri</name>
    <dbReference type="NCBI Taxonomy" id="10195"/>
    <lineage>
        <taxon>Eukaryota</taxon>
        <taxon>Metazoa</taxon>
        <taxon>Spiralia</taxon>
        <taxon>Gnathifera</taxon>
        <taxon>Rotifera</taxon>
        <taxon>Eurotatoria</taxon>
        <taxon>Monogononta</taxon>
        <taxon>Pseudotrocha</taxon>
        <taxon>Ploima</taxon>
        <taxon>Brachionidae</taxon>
        <taxon>Brachionus</taxon>
    </lineage>
</organism>
<keyword evidence="3" id="KW-1185">Reference proteome</keyword>
<keyword evidence="1" id="KW-1133">Transmembrane helix</keyword>
<dbReference type="Proteomes" id="UP000276133">
    <property type="component" value="Unassembled WGS sequence"/>
</dbReference>
<proteinExistence type="predicted"/>
<evidence type="ECO:0000313" key="3">
    <source>
        <dbReference type="Proteomes" id="UP000276133"/>
    </source>
</evidence>
<comment type="caution">
    <text evidence="2">The sequence shown here is derived from an EMBL/GenBank/DDBJ whole genome shotgun (WGS) entry which is preliminary data.</text>
</comment>